<feature type="region of interest" description="Disordered" evidence="5">
    <location>
        <begin position="387"/>
        <end position="408"/>
    </location>
</feature>
<feature type="region of interest" description="Disordered" evidence="5">
    <location>
        <begin position="3452"/>
        <end position="3545"/>
    </location>
</feature>
<feature type="region of interest" description="Disordered" evidence="5">
    <location>
        <begin position="1923"/>
        <end position="1943"/>
    </location>
</feature>
<proteinExistence type="inferred from homology"/>
<feature type="coiled-coil region" evidence="4">
    <location>
        <begin position="664"/>
        <end position="1180"/>
    </location>
</feature>
<feature type="region of interest" description="Disordered" evidence="5">
    <location>
        <begin position="2188"/>
        <end position="2210"/>
    </location>
</feature>
<feature type="region of interest" description="Disordered" evidence="5">
    <location>
        <begin position="161"/>
        <end position="189"/>
    </location>
</feature>
<feature type="coiled-coil region" evidence="4">
    <location>
        <begin position="1875"/>
        <end position="1923"/>
    </location>
</feature>
<feature type="region of interest" description="Disordered" evidence="5">
    <location>
        <begin position="2622"/>
        <end position="2909"/>
    </location>
</feature>
<dbReference type="InterPro" id="IPR001452">
    <property type="entry name" value="SH3_domain"/>
</dbReference>
<dbReference type="EMBL" id="OV696688">
    <property type="protein sequence ID" value="CAH1257703.1"/>
    <property type="molecule type" value="Genomic_DNA"/>
</dbReference>
<evidence type="ECO:0000256" key="3">
    <source>
        <dbReference type="ARBA" id="ARBA00023054"/>
    </source>
</evidence>
<feature type="coiled-coil region" evidence="4">
    <location>
        <begin position="295"/>
        <end position="343"/>
    </location>
</feature>
<feature type="region of interest" description="Disordered" evidence="5">
    <location>
        <begin position="2296"/>
        <end position="2331"/>
    </location>
</feature>
<feature type="region of interest" description="Disordered" evidence="5">
    <location>
        <begin position="1834"/>
        <end position="1873"/>
    </location>
</feature>
<feature type="compositionally biased region" description="Polar residues" evidence="5">
    <location>
        <begin position="2245"/>
        <end position="2257"/>
    </location>
</feature>
<feature type="coiled-coil region" evidence="4">
    <location>
        <begin position="1480"/>
        <end position="1560"/>
    </location>
</feature>
<dbReference type="InterPro" id="IPR036028">
    <property type="entry name" value="SH3-like_dom_sf"/>
</dbReference>
<accession>A0A8K0EMS5</accession>
<feature type="compositionally biased region" description="Polar residues" evidence="5">
    <location>
        <begin position="3347"/>
        <end position="3356"/>
    </location>
</feature>
<feature type="compositionally biased region" description="Basic residues" evidence="5">
    <location>
        <begin position="393"/>
        <end position="408"/>
    </location>
</feature>
<feature type="coiled-coil region" evidence="4">
    <location>
        <begin position="1357"/>
        <end position="1384"/>
    </location>
</feature>
<dbReference type="PANTHER" id="PTHR18935:SF8">
    <property type="entry name" value="GOLGIN SUBFAMILY A MEMBER 4-LIKE ISOFORM X1"/>
    <property type="match status" value="1"/>
</dbReference>
<feature type="region of interest" description="Disordered" evidence="5">
    <location>
        <begin position="243"/>
        <end position="276"/>
    </location>
</feature>
<feature type="region of interest" description="Disordered" evidence="5">
    <location>
        <begin position="3640"/>
        <end position="3659"/>
    </location>
</feature>
<dbReference type="SUPFAM" id="SSF49265">
    <property type="entry name" value="Fibronectin type III"/>
    <property type="match status" value="1"/>
</dbReference>
<feature type="coiled-coil region" evidence="4">
    <location>
        <begin position="454"/>
        <end position="577"/>
    </location>
</feature>
<evidence type="ECO:0000256" key="2">
    <source>
        <dbReference type="ARBA" id="ARBA00022443"/>
    </source>
</evidence>
<feature type="compositionally biased region" description="Basic residues" evidence="5">
    <location>
        <begin position="3859"/>
        <end position="3871"/>
    </location>
</feature>
<dbReference type="PANTHER" id="PTHR18935">
    <property type="entry name" value="GOLGIN SUBFAMILY A MEMBER 4-LIKE ISOFORM X1"/>
    <property type="match status" value="1"/>
</dbReference>
<evidence type="ECO:0000313" key="7">
    <source>
        <dbReference type="EMBL" id="CAH1257703.1"/>
    </source>
</evidence>
<comment type="similarity">
    <text evidence="1">Belongs to the JAKMIP family.</text>
</comment>
<feature type="region of interest" description="Disordered" evidence="5">
    <location>
        <begin position="3843"/>
        <end position="3896"/>
    </location>
</feature>
<sequence>MAFNRSSLPSPTEMTIASLRNSVDILQIENTSLKADLERERGVIRHMHRDRFAKIKQLQDKEQQNVAMKVEAVKNQLQLEKEQELSKLRESLNKEHNAEVQKLLRQKENEIKQMQVMFNKERSELQTRLNAAQKGGANTDRLNSNFEAEKSRLQQEITSLKEGKKKLEGELSSMTAADRQKASELRQAHDQLQQQAARLRKEADQQVRRLMNELKSREHVIEQLEKDLGGQAGQAEKLRVEREEMERQMQLGSTSPDRTTPRRRTGSVEGSVEEKDQMRKIWKLEGDKTTMAKQVKELESQVRPLMDKNQRLERKLDELAGTVKSKDEENRRLREQLDIVDTRLRKQASTRSRSNSQSSLTQSTDDLEQLKGTITDLKRHIADSEKRRELVSLRKKKSKLPSPRKKGANLKSRGVVETYFGYDEEASMSWDSESTFSVDTNSELDISLSEDPEKDKLEASMQQLTQEHLQLQRAFQLLQEHLAATTDVEREGKVRAQLQNDLLSAQAKIEDLQRALSTQGQDTGWVEEKERLNLENRQLQDRIRELEGVEKQLHHQVSDTEEQMELLEFRILELEEKERSSPLLKRQFANSDDDYSAIQRLCNDEGLQDINVFEMKRKLEDVTQKEDLDSEEQLVLLQARTILDLVDKKLKHWRSLEDDLGKTVEKLTEEKSILTRQMSQSEDDHGATQQHLQAANQRIKDLEVQSVAEVQSAREATATVIQSLEDENAQLKLMEAKARAEKDVARQQADKLEGIVEELKQKLQSSTQGRTYENELLFQNLDKLKEAQKRLSDLEQEEERHKAYIKQLEDIRASYESDPESPLALSSTDILQKVTELETRKKELENAPHEDTSSLKERIQDLEESERKLKEKIDDLSVQGNSLKEENSQLKERVSLLEDSDEELRVLVEELSTSELSLKSENTELKEQILRQSEGSLQDVDGQKERIEDLEENINRYKELIDKLTDSSSKLEVENADLKDKLQDLEVQKHSVEDSTATSPTGSIDLQNRIRKVEEENRKIKSQADDLAATESILREENHNLKEIVEDIEKQASEFKEMMDKMTASEKRLEDKNAKLRDEVSRLKAMEEENDRLKMEAKKHNNTQEELAHALENVRAAEVELKKECLSLREKIWLLEEKETTLKEVVKDFKTTEGDLQDQNNRLKDELEDLQETMKELEIAGSLPGFSSEGPISRGASMDLDEDETELWKKLENWEFKRDSNSSVSVTKASEEKETQTESIEDTQNAMPTRDTIPVENKETQTVNVAKEVEPDLRKTSLTIRIPKILEEKNIQTEGQEEANIITNVEKENVRLMQKIRELEESLKSEPEGQDQSSPLPEKPVEPKVGYGFAHFWPDVSESAKKRIRELEANKHALQEELERVKKCESHLRTRNTELETSIHLLSANLSRAQEGNDQPEDYESFKEDQEQQECAIGTLEMATMVFERKLAHQKAVGDGLDRAIFGVDPAECRRVNCPLLGKHHQLLQEEERLKLKIKELEVTITTYKEQLTLLKGAERDDLLQKVVDLEVQQKNLTEENKEMARESEELRVQISDLKAAEEDWRMRVQELEGIGQSGTESEGENHARRTIKELEMSERRLQLELEEAKATAETLKDRVLELERIERELREELAKTKKERDEANENDKSLSRRIHELEESESQLKSRLTDAEQKEIVLTESLHCANEKARELGESLKCANTKVDELGEAARDSTDREAKLAERIETLEKSEQELMEKLEIGNPESQTDDHKQVFDFKETKALLEERVAELEASEAALQERVKVLEKSEADLLEKVEKANAIAEQSSELESEVQQLRKQVTDFENTEMQHKERIAALESSEGFLSQSVEKSEQELTEKPEKADDMSELHDLSSEAGSDMQLLRRQLSDFEETEAQLRERIAELEASEQALQERVEILETSEEELMEKLEKVSSISQPKDPGSDPGSELQWLRSQLIDSEETETQLKARIADLEASEDALRETLGQADSIMSEREAGFKDQIEVLHLTQVKLKERIFELETSEEELKEQLFEFGVVFDDGDLEKKKERKKSVRDQETKGDSLADEIGKLQGTEGMSAADSLTESARLEKHEVNWENKCKTLEAEEQLFSEKCRILEESKAYLTQQVKDLQGSEENLKQEVEILNDVNGSLEKELEDVKTSEKALKDAVNELQQENGTLKDKIKELEQSEVSLKQKVSDFANTEEPRTKSSENEEDFNELLEKVIQEKSDLEEKVQELEESEKLLRDRLQELQNADESGQQNIDGKGHSLAMENSELKMRIQELEEAETALNKRILDLRNAEAKKQTAEQHTVPEMERENAELKARLQEAESGGLDEKVAELLKEKDELERKVLDLEEKDLQQQERILEMEMGAEPSHREELTSSNQQRSSAELDEELQEAKKRVEELEGSEQALLDRLDELEYQQDGTDMVQLPREELDRLRAQVQQQDSTDMVQLPREELDRLKAQVQQQDSTDMVQLPREELNRLKAQVQQQDSTDMVQLPREELNRLKAQVQQQDSTDMVQLPREELDRLKAQVSLLRETEEKLDDLEEEEEQLRDRIQHPRQRSRMNAQASKDYEALQQEHEELQAQVQQLKAKLRDATLGGPVKDVRNKRTQTDLSWMDAAVDQYGRAPGSEPEIPRPARSRSPHPTGRMSPEQLDQEVQNLNVDIRNLLEQKLQQKPVSCGVPPLPTSTPPHFRPRSGSQVSQHTMGDVSDMDSEAEAPPLPNSAPPPVRPRALTTESEGSEAGAVPALRTSPPTPPPQEFPQQGSVGARVAAFTSAEDNAGSDTDQDGEDLPEEGAVAARVAAFESQSPLKSAGDGSMPDSGLGKTLLGGDSSLDTTASPPTGLFDPQDQINKWVENRRNRKGLSRGFTVPVGTRRRRFYDRSEDNSLADDPPLQTQPAEDSAAEQNVKELMETIEQLQKDNQVKDEALKDLQKALEDLQGDMKDKEGKLQDVSKAERQLQEDIKKHARDLAHGREEIQYLEQTLRDKEEDLRKLREDQRQLERDLRAKEDAMASSTQMREKVLGQEKELHEKDDYLRNLEKQCRELKQEVERLKRELEKKERDSDITYYKAQAQMKEGEIRQKDEELHRLRTENRKLEGEGQQADRQCRKLQKEKDGLQAQVARLQQLEHRCAELQKLQDTLKKENDQLLRKAEKLQKADQEISLLRETVATLRAHLRDIEAVDKEKEDLRARLDAISDLKQRMEAIPTSDYDTDHPSRSSPYMMTRTLLADLNMKDWSTRTPTAPTDSNAADMDEVSSIIDLEVRTALAPLQAKVSRMRVKCRERDVMIMSLLDELQCSVDPDVTIVRTAEDLASEMLEEYDEPISPISGSMGNLYSYAAFGSSSERSSGQADSGRASDNSRRQMVRHSTPTTGASTSPSPSGDTRSSPMLDDVDVLPTRLDNGHAIRDDLDMVPVRRRRKQRPKLTAGQSSPEQMLELHQTLQNTHTNNYDVPFLPLPLPKLDSPERRTRRPRTSPKSDGDRNRHGRDKTPNHSGTRSHTSRSQQSPQRSGTHSSPQDALSRSHGPNWYPPPLNDGSSQLALTNGVAEPELTNGRSVPNLANGMPASLLANGHGVPPLTNGVPASLLTNGHGAPHLANGLPASLLSNGFGGDRARHGSGASGSWLTVSSTADALSTVSQTTASPRQQGPPQPPSDLRILRAVGKSSVLVGWTLPTIDDMGNSNGVQVSGYKIKVDGEEMQVVPSSHVSKALVEGLDLTVPFILSVQTMSTDKQLSDRVEVEFTDLQEPPSVLTSSRPSSALSEDTSLYSDPVIEEPPRLYLAVYNYSPSRNSPNHYPEDELGLREGDVVTVFGPLREDGFYEGKVDGRRGLVPASFLEEISTSQDRPPTDTHRKQQRRSPNKKNVSKQKDGHRGSRRQGATTHKDRRQRIV</sequence>
<keyword evidence="3 4" id="KW-0175">Coiled coil</keyword>
<keyword evidence="2" id="KW-0728">SH3 domain</keyword>
<keyword evidence="8" id="KW-1185">Reference proteome</keyword>
<feature type="region of interest" description="Disordered" evidence="5">
    <location>
        <begin position="1406"/>
        <end position="1426"/>
    </location>
</feature>
<gene>
    <name evidence="7" type="primary">JAKMIP3</name>
    <name evidence="7" type="ORF">BLAG_LOCUS15524</name>
</gene>
<feature type="compositionally biased region" description="Polar residues" evidence="5">
    <location>
        <begin position="3756"/>
        <end position="3773"/>
    </location>
</feature>
<feature type="domain" description="SH3" evidence="6">
    <location>
        <begin position="3783"/>
        <end position="3846"/>
    </location>
</feature>
<dbReference type="InterPro" id="IPR057884">
    <property type="entry name" value="FN3_RIM-BP1/2/3"/>
</dbReference>
<name>A0A8K0EMS5_BRALA</name>
<feature type="coiled-coil region" evidence="4">
    <location>
        <begin position="1714"/>
        <end position="1829"/>
    </location>
</feature>
<feature type="compositionally biased region" description="Pro residues" evidence="5">
    <location>
        <begin position="2720"/>
        <end position="2731"/>
    </location>
</feature>
<feature type="region of interest" description="Disordered" evidence="5">
    <location>
        <begin position="1633"/>
        <end position="1663"/>
    </location>
</feature>
<feature type="region of interest" description="Disordered" evidence="5">
    <location>
        <begin position="2358"/>
        <end position="2406"/>
    </location>
</feature>
<feature type="compositionally biased region" description="Acidic residues" evidence="5">
    <location>
        <begin position="2540"/>
        <end position="2551"/>
    </location>
</feature>
<feature type="compositionally biased region" description="Basic and acidic residues" evidence="5">
    <location>
        <begin position="1845"/>
        <end position="1868"/>
    </location>
</feature>
<feature type="compositionally biased region" description="Basic and acidic residues" evidence="5">
    <location>
        <begin position="3406"/>
        <end position="3415"/>
    </location>
</feature>
<feature type="region of interest" description="Disordered" evidence="5">
    <location>
        <begin position="2240"/>
        <end position="2265"/>
    </location>
</feature>
<feature type="compositionally biased region" description="Acidic residues" evidence="5">
    <location>
        <begin position="2786"/>
        <end position="2795"/>
    </location>
</feature>
<evidence type="ECO:0000259" key="6">
    <source>
        <dbReference type="SMART" id="SM00326"/>
    </source>
</evidence>
<dbReference type="Pfam" id="PF25523">
    <property type="entry name" value="Ig_RIMBP2"/>
    <property type="match status" value="1"/>
</dbReference>
<organism evidence="7 8">
    <name type="scientific">Branchiostoma lanceolatum</name>
    <name type="common">Common lancelet</name>
    <name type="synonym">Amphioxus lanceolatum</name>
    <dbReference type="NCBI Taxonomy" id="7740"/>
    <lineage>
        <taxon>Eukaryota</taxon>
        <taxon>Metazoa</taxon>
        <taxon>Chordata</taxon>
        <taxon>Cephalochordata</taxon>
        <taxon>Leptocardii</taxon>
        <taxon>Amphioxiformes</taxon>
        <taxon>Branchiostomatidae</taxon>
        <taxon>Branchiostoma</taxon>
    </lineage>
</organism>
<dbReference type="Pfam" id="PF16034">
    <property type="entry name" value="JAKMIP_CC3"/>
    <property type="match status" value="1"/>
</dbReference>
<dbReference type="InterPro" id="IPR024836">
    <property type="entry name" value="JAKMIP"/>
</dbReference>
<feature type="region of interest" description="Disordered" evidence="5">
    <location>
        <begin position="3347"/>
        <end position="3439"/>
    </location>
</feature>
<dbReference type="Pfam" id="PF07653">
    <property type="entry name" value="SH3_2"/>
    <property type="match status" value="1"/>
</dbReference>
<evidence type="ECO:0000256" key="4">
    <source>
        <dbReference type="SAM" id="Coils"/>
    </source>
</evidence>
<dbReference type="OrthoDB" id="6424487at2759"/>
<dbReference type="Gene3D" id="2.30.30.40">
    <property type="entry name" value="SH3 Domains"/>
    <property type="match status" value="1"/>
</dbReference>
<dbReference type="InterPro" id="IPR031994">
    <property type="entry name" value="JAKMIP_C"/>
</dbReference>
<dbReference type="GO" id="GO:0019900">
    <property type="term" value="F:kinase binding"/>
    <property type="evidence" value="ECO:0007669"/>
    <property type="project" value="InterPro"/>
</dbReference>
<feature type="compositionally biased region" description="Low complexity" evidence="5">
    <location>
        <begin position="248"/>
        <end position="258"/>
    </location>
</feature>
<feature type="compositionally biased region" description="Low complexity" evidence="5">
    <location>
        <begin position="349"/>
        <end position="364"/>
    </location>
</feature>
<feature type="region of interest" description="Disordered" evidence="5">
    <location>
        <begin position="2540"/>
        <end position="2570"/>
    </location>
</feature>
<protein>
    <submittedName>
        <fullName evidence="7">JAKMIP3 protein</fullName>
    </submittedName>
</protein>
<feature type="region of interest" description="Disordered" evidence="5">
    <location>
        <begin position="1220"/>
        <end position="1245"/>
    </location>
</feature>
<dbReference type="SUPFAM" id="SSF50044">
    <property type="entry name" value="SH3-domain"/>
    <property type="match status" value="1"/>
</dbReference>
<dbReference type="SMART" id="SM00326">
    <property type="entry name" value="SH3"/>
    <property type="match status" value="1"/>
</dbReference>
<evidence type="ECO:0000313" key="8">
    <source>
        <dbReference type="Proteomes" id="UP000838412"/>
    </source>
</evidence>
<feature type="region of interest" description="Disordered" evidence="5">
    <location>
        <begin position="3750"/>
        <end position="3774"/>
    </location>
</feature>
<dbReference type="Gene3D" id="2.60.40.10">
    <property type="entry name" value="Immunoglobulins"/>
    <property type="match status" value="1"/>
</dbReference>
<dbReference type="InterPro" id="IPR036116">
    <property type="entry name" value="FN3_sf"/>
</dbReference>
<reference evidence="7" key="1">
    <citation type="submission" date="2022-01" db="EMBL/GenBank/DDBJ databases">
        <authorList>
            <person name="Braso-Vives M."/>
        </authorList>
    </citation>
    <scope>NUCLEOTIDE SEQUENCE</scope>
</reference>
<feature type="compositionally biased region" description="Basic and acidic residues" evidence="5">
    <location>
        <begin position="3481"/>
        <end position="3496"/>
    </location>
</feature>
<dbReference type="InterPro" id="IPR013783">
    <property type="entry name" value="Ig-like_fold"/>
</dbReference>
<dbReference type="GO" id="GO:0008017">
    <property type="term" value="F:microtubule binding"/>
    <property type="evidence" value="ECO:0007669"/>
    <property type="project" value="InterPro"/>
</dbReference>
<feature type="compositionally biased region" description="Basic and acidic residues" evidence="5">
    <location>
        <begin position="2047"/>
        <end position="2062"/>
    </location>
</feature>
<feature type="compositionally biased region" description="Basic and acidic residues" evidence="5">
    <location>
        <begin position="178"/>
        <end position="189"/>
    </location>
</feature>
<dbReference type="Proteomes" id="UP000838412">
    <property type="component" value="Chromosome 3"/>
</dbReference>
<feature type="region of interest" description="Disordered" evidence="5">
    <location>
        <begin position="1321"/>
        <end position="1342"/>
    </location>
</feature>
<evidence type="ECO:0000256" key="1">
    <source>
        <dbReference type="ARBA" id="ARBA00005239"/>
    </source>
</evidence>
<evidence type="ECO:0000256" key="5">
    <source>
        <dbReference type="SAM" id="MobiDB-lite"/>
    </source>
</evidence>
<feature type="region of interest" description="Disordered" evidence="5">
    <location>
        <begin position="2039"/>
        <end position="2077"/>
    </location>
</feature>
<feature type="compositionally biased region" description="Polar residues" evidence="5">
    <location>
        <begin position="3497"/>
        <end position="3525"/>
    </location>
</feature>
<feature type="region of interest" description="Disordered" evidence="5">
    <location>
        <begin position="344"/>
        <end position="367"/>
    </location>
</feature>
<feature type="compositionally biased region" description="Low complexity" evidence="5">
    <location>
        <begin position="3373"/>
        <end position="3389"/>
    </location>
</feature>